<feature type="compositionally biased region" description="Low complexity" evidence="1">
    <location>
        <begin position="156"/>
        <end position="169"/>
    </location>
</feature>
<protein>
    <submittedName>
        <fullName evidence="2">Uncharacterized protein</fullName>
    </submittedName>
</protein>
<evidence type="ECO:0000313" key="2">
    <source>
        <dbReference type="EMBL" id="KAK9132750.1"/>
    </source>
</evidence>
<feature type="compositionally biased region" description="Basic residues" evidence="1">
    <location>
        <begin position="383"/>
        <end position="392"/>
    </location>
</feature>
<feature type="region of interest" description="Disordered" evidence="1">
    <location>
        <begin position="198"/>
        <end position="217"/>
    </location>
</feature>
<name>A0AAP0JGU0_9MAGN</name>
<sequence>MDESRRMRNGLNLPRRRSTEETSLSHQIRRSLFAFNSTNFSTQSYQQPLQPQDFSDVFGGPPRTIAQRRFSADFAAANADRHIGKGGSSSSTAFYEDIFRSPERGDPASRGRNLPVFQIPGERVRGGSRRTEGFYVDIFGADDYEDQQRWRESKSKSNYKSNSDSSVLSSEDRSPLHPSVPTDDALFCSFTSKLRPINIPHRPNRSPSTYAGKQKMRGSPDYAWTRLHAGEFQFVENEHYRSNSWFPRSTSSPETITVERNSCQSFKASPEDQDTDSPSSAISSLYQDLENKPKYIDKVLYDDQEVEQEQVIMSSYVIEINSNKKEVRDECVALDEAIAWAKESFQSQSSDTTETVNQQRTRDILRIIEPFEYDKGDEDPHLGKHPPSHLHSHVAEHDTGGREGLRGRKVDWPKVVRSNGGGDGGRGGGGGCTGGQ</sequence>
<evidence type="ECO:0000256" key="1">
    <source>
        <dbReference type="SAM" id="MobiDB-lite"/>
    </source>
</evidence>
<proteinExistence type="predicted"/>
<gene>
    <name evidence="2" type="ORF">Scep_012278</name>
</gene>
<feature type="region of interest" description="Disordered" evidence="1">
    <location>
        <begin position="374"/>
        <end position="436"/>
    </location>
</feature>
<feature type="region of interest" description="Disordered" evidence="1">
    <location>
        <begin position="1"/>
        <end position="26"/>
    </location>
</feature>
<dbReference type="AlphaFoldDB" id="A0AAP0JGU0"/>
<dbReference type="Proteomes" id="UP001419268">
    <property type="component" value="Unassembled WGS sequence"/>
</dbReference>
<feature type="region of interest" description="Disordered" evidence="1">
    <location>
        <begin position="149"/>
        <end position="180"/>
    </location>
</feature>
<accession>A0AAP0JGU0</accession>
<feature type="compositionally biased region" description="Basic and acidic residues" evidence="1">
    <location>
        <begin position="393"/>
        <end position="414"/>
    </location>
</feature>
<feature type="compositionally biased region" description="Gly residues" evidence="1">
    <location>
        <begin position="419"/>
        <end position="436"/>
    </location>
</feature>
<reference evidence="2 3" key="1">
    <citation type="submission" date="2024-01" db="EMBL/GenBank/DDBJ databases">
        <title>Genome assemblies of Stephania.</title>
        <authorList>
            <person name="Yang L."/>
        </authorList>
    </citation>
    <scope>NUCLEOTIDE SEQUENCE [LARGE SCALE GENOMIC DNA]</scope>
    <source>
        <strain evidence="2">JXDWG</strain>
        <tissue evidence="2">Leaf</tissue>
    </source>
</reference>
<evidence type="ECO:0000313" key="3">
    <source>
        <dbReference type="Proteomes" id="UP001419268"/>
    </source>
</evidence>
<dbReference type="EMBL" id="JBBNAG010000005">
    <property type="protein sequence ID" value="KAK9132750.1"/>
    <property type="molecule type" value="Genomic_DNA"/>
</dbReference>
<organism evidence="2 3">
    <name type="scientific">Stephania cephalantha</name>
    <dbReference type="NCBI Taxonomy" id="152367"/>
    <lineage>
        <taxon>Eukaryota</taxon>
        <taxon>Viridiplantae</taxon>
        <taxon>Streptophyta</taxon>
        <taxon>Embryophyta</taxon>
        <taxon>Tracheophyta</taxon>
        <taxon>Spermatophyta</taxon>
        <taxon>Magnoliopsida</taxon>
        <taxon>Ranunculales</taxon>
        <taxon>Menispermaceae</taxon>
        <taxon>Menispermoideae</taxon>
        <taxon>Cissampelideae</taxon>
        <taxon>Stephania</taxon>
    </lineage>
</organism>
<comment type="caution">
    <text evidence="2">The sequence shown here is derived from an EMBL/GenBank/DDBJ whole genome shotgun (WGS) entry which is preliminary data.</text>
</comment>
<keyword evidence="3" id="KW-1185">Reference proteome</keyword>